<feature type="compositionally biased region" description="Polar residues" evidence="14">
    <location>
        <begin position="607"/>
        <end position="617"/>
    </location>
</feature>
<dbReference type="SMART" id="SM00360">
    <property type="entry name" value="RRM"/>
    <property type="match status" value="3"/>
</dbReference>
<keyword evidence="8" id="KW-0539">Nucleus</keyword>
<dbReference type="GO" id="GO:0005737">
    <property type="term" value="C:cytoplasm"/>
    <property type="evidence" value="ECO:0007669"/>
    <property type="project" value="UniProtKB-SubCell"/>
</dbReference>
<dbReference type="AlphaFoldDB" id="A0A6P7XBI5"/>
<keyword evidence="3" id="KW-0963">Cytoplasm</keyword>
<comment type="function">
    <text evidence="9">Cooperates with PTBP1 to modulate regulated alternative splicing events. Promotes exon skipping. Cooperates with PTBP1 to modulate switching between mutually exclusive exons during maturation of the TPM1 pre-mRNA.</text>
</comment>
<dbReference type="KEGG" id="muo:115466067"/>
<evidence type="ECO:0000256" key="8">
    <source>
        <dbReference type="ARBA" id="ARBA00023242"/>
    </source>
</evidence>
<protein>
    <recommendedName>
        <fullName evidence="11">Ribonucleoprotein PTB-binding 1</fullName>
    </recommendedName>
    <alternativeName>
        <fullName evidence="12">Protein raver-1</fullName>
    </alternativeName>
</protein>
<dbReference type="CDD" id="cd12665">
    <property type="entry name" value="RRM2_RAVER1"/>
    <property type="match status" value="1"/>
</dbReference>
<keyword evidence="6 13" id="KW-0694">RNA-binding</keyword>
<dbReference type="OrthoDB" id="639027at2759"/>
<dbReference type="CDD" id="cd12663">
    <property type="entry name" value="RRM1_RAVER1"/>
    <property type="match status" value="1"/>
</dbReference>
<dbReference type="GO" id="GO:1990904">
    <property type="term" value="C:ribonucleoprotein complex"/>
    <property type="evidence" value="ECO:0007669"/>
    <property type="project" value="UniProtKB-KW"/>
</dbReference>
<keyword evidence="17" id="KW-0687">Ribonucleoprotein</keyword>
<dbReference type="CTD" id="125950"/>
<evidence type="ECO:0000256" key="12">
    <source>
        <dbReference type="ARBA" id="ARBA00076009"/>
    </source>
</evidence>
<dbReference type="FunFam" id="3.30.70.330:FF:000100">
    <property type="entry name" value="Putative ribonucleoprotein PTB-binding 1"/>
    <property type="match status" value="1"/>
</dbReference>
<name>A0A6P7XBI5_9AMPH</name>
<reference evidence="17" key="1">
    <citation type="submission" date="2025-08" db="UniProtKB">
        <authorList>
            <consortium name="RefSeq"/>
        </authorList>
    </citation>
    <scope>IDENTIFICATION</scope>
</reference>
<evidence type="ECO:0000259" key="15">
    <source>
        <dbReference type="PROSITE" id="PS50102"/>
    </source>
</evidence>
<feature type="compositionally biased region" description="Low complexity" evidence="14">
    <location>
        <begin position="654"/>
        <end position="666"/>
    </location>
</feature>
<sequence length="776" mass="83970">MAAAGSMWGRGGARGSSGNEAASAEEEEDTGVRQQRVRRLVEEELPPLEQEEIEVRLERTRREFFNRRKILIKNLPSDVTNQDVHDMLRDYELKYCFVDKYKGTAFVTLLNGEQAEAAIKEFHQSFMRDREITVQLQPTDALLCIANLPQTYTQQQLEELVRPFGNLERCFLVYNEQSGHPKGYGFVEYMKKDSASRAKSDLLGKQLGTRTLYVHWTDVNQLTYDLIHSRCLCVEKLPHAYHDLEELRQIFSTICPPVFCQLAYGQDGQFKGFAVVEYESAEIAEMVQEETDGLRVGGNHIRVSFCAPGPPGRSMLAALIAAEATALNRGKGLLPEPNVLQFLNTLGTSASLQLLLNPLLHGAVGGKQAGILGAAPMLPLLTNPVLSTALLQLALQGQNQTQQPGIMGETALGSLQQSALGLPNLPGPPSRKKMMLEPPPVSCLPSDITQGSTGGHLQSYLGQLSRERESLVMGSSSSHGLSSPISQAALQGLPSSVLGSLISGLQKREESGSALSVASLLGNPPRDFKIPHGPPLNVHGFRSSVNATSSRVDPGWQKSDGYCVERGGPSKPTLYKQKLGEQGSSSSRLPPSSLTDPSLTPPGYHTDSYSFDYQQDLSPRMEVSPRMYSQSRERSSSAIGGFGYTRHKIPPSPSSSSSSSSSGFSERSSSVPSVGSYFSSSPSSYFTSGLQSGLQQSHLNKALRASPSSSGASMLGLGHSSASSNLLKTPIGGQKRGFSHLIPSPEPSPEGGYVGQHSQGLGGHYADSYLKRKRIF</sequence>
<organism evidence="16 17">
    <name type="scientific">Microcaecilia unicolor</name>
    <dbReference type="NCBI Taxonomy" id="1415580"/>
    <lineage>
        <taxon>Eukaryota</taxon>
        <taxon>Metazoa</taxon>
        <taxon>Chordata</taxon>
        <taxon>Craniata</taxon>
        <taxon>Vertebrata</taxon>
        <taxon>Euteleostomi</taxon>
        <taxon>Amphibia</taxon>
        <taxon>Gymnophiona</taxon>
        <taxon>Siphonopidae</taxon>
        <taxon>Microcaecilia</taxon>
    </lineage>
</organism>
<dbReference type="InterPro" id="IPR034635">
    <property type="entry name" value="RAVER1_RRM3"/>
</dbReference>
<gene>
    <name evidence="17" type="primary">RAVER1</name>
</gene>
<feature type="compositionally biased region" description="Low complexity" evidence="14">
    <location>
        <begin position="584"/>
        <end position="602"/>
    </location>
</feature>
<evidence type="ECO:0000256" key="6">
    <source>
        <dbReference type="ARBA" id="ARBA00022884"/>
    </source>
</evidence>
<proteinExistence type="predicted"/>
<evidence type="ECO:0000256" key="9">
    <source>
        <dbReference type="ARBA" id="ARBA00058259"/>
    </source>
</evidence>
<comment type="subcellular location">
    <subcellularLocation>
        <location evidence="2">Cytoplasm</location>
    </subcellularLocation>
    <subcellularLocation>
        <location evidence="1">Nucleus</location>
    </subcellularLocation>
</comment>
<feature type="region of interest" description="Disordered" evidence="14">
    <location>
        <begin position="547"/>
        <end position="666"/>
    </location>
</feature>
<feature type="region of interest" description="Disordered" evidence="14">
    <location>
        <begin position="1"/>
        <end position="35"/>
    </location>
</feature>
<dbReference type="PANTHER" id="PTHR23189">
    <property type="entry name" value="RNA RECOGNITION MOTIF-CONTAINING"/>
    <property type="match status" value="1"/>
</dbReference>
<dbReference type="InParanoid" id="A0A6P7XBI5"/>
<dbReference type="FunFam" id="3.30.70.330:FF:000116">
    <property type="entry name" value="Putative ribonucleoprotein PTB-binding 1"/>
    <property type="match status" value="1"/>
</dbReference>
<keyword evidence="7" id="KW-0007">Acetylation</keyword>
<keyword evidence="5" id="KW-0677">Repeat</keyword>
<accession>A0A6P7XBI5</accession>
<dbReference type="InterPro" id="IPR035979">
    <property type="entry name" value="RBD_domain_sf"/>
</dbReference>
<evidence type="ECO:0000256" key="11">
    <source>
        <dbReference type="ARBA" id="ARBA00072395"/>
    </source>
</evidence>
<dbReference type="GO" id="GO:0003723">
    <property type="term" value="F:RNA binding"/>
    <property type="evidence" value="ECO:0007669"/>
    <property type="project" value="UniProtKB-UniRule"/>
</dbReference>
<evidence type="ECO:0000256" key="13">
    <source>
        <dbReference type="PROSITE-ProRule" id="PRU00176"/>
    </source>
</evidence>
<feature type="domain" description="RRM" evidence="15">
    <location>
        <begin position="230"/>
        <end position="308"/>
    </location>
</feature>
<evidence type="ECO:0000256" key="2">
    <source>
        <dbReference type="ARBA" id="ARBA00004496"/>
    </source>
</evidence>
<evidence type="ECO:0000256" key="1">
    <source>
        <dbReference type="ARBA" id="ARBA00004123"/>
    </source>
</evidence>
<evidence type="ECO:0000256" key="3">
    <source>
        <dbReference type="ARBA" id="ARBA00022490"/>
    </source>
</evidence>
<dbReference type="RefSeq" id="XP_030052937.1">
    <property type="nucleotide sequence ID" value="XM_030197077.1"/>
</dbReference>
<dbReference type="CDD" id="cd12667">
    <property type="entry name" value="RRM3_RAVER1"/>
    <property type="match status" value="1"/>
</dbReference>
<dbReference type="InterPro" id="IPR012677">
    <property type="entry name" value="Nucleotide-bd_a/b_plait_sf"/>
</dbReference>
<evidence type="ECO:0000256" key="7">
    <source>
        <dbReference type="ARBA" id="ARBA00022990"/>
    </source>
</evidence>
<evidence type="ECO:0000256" key="14">
    <source>
        <dbReference type="SAM" id="MobiDB-lite"/>
    </source>
</evidence>
<dbReference type="GeneID" id="115466067"/>
<dbReference type="Proteomes" id="UP000515156">
    <property type="component" value="Chromosome 3"/>
</dbReference>
<keyword evidence="16" id="KW-1185">Reference proteome</keyword>
<evidence type="ECO:0000256" key="4">
    <source>
        <dbReference type="ARBA" id="ARBA00022553"/>
    </source>
</evidence>
<evidence type="ECO:0000256" key="5">
    <source>
        <dbReference type="ARBA" id="ARBA00022737"/>
    </source>
</evidence>
<keyword evidence="4" id="KW-0597">Phosphoprotein</keyword>
<dbReference type="FunCoup" id="A0A6P7XBI5">
    <property type="interactions" value="1518"/>
</dbReference>
<dbReference type="FunFam" id="3.30.70.330:FF:000125">
    <property type="entry name" value="Putative ribonucleoprotein PTB-binding 1"/>
    <property type="match status" value="1"/>
</dbReference>
<dbReference type="InterPro" id="IPR034633">
    <property type="entry name" value="RAVER1_RRM1"/>
</dbReference>
<dbReference type="Pfam" id="PF00076">
    <property type="entry name" value="RRM_1"/>
    <property type="match status" value="3"/>
</dbReference>
<dbReference type="Gene3D" id="3.30.70.330">
    <property type="match status" value="3"/>
</dbReference>
<dbReference type="SUPFAM" id="SSF54928">
    <property type="entry name" value="RNA-binding domain, RBD"/>
    <property type="match status" value="2"/>
</dbReference>
<comment type="subunit">
    <text evidence="10">Interacts with PTBP1, RAVER2, VCL and ACTN1. Part of a complex containing RAVER1, VCL and ACTN1.</text>
</comment>
<evidence type="ECO:0000313" key="17">
    <source>
        <dbReference type="RefSeq" id="XP_030052937.1"/>
    </source>
</evidence>
<evidence type="ECO:0000256" key="10">
    <source>
        <dbReference type="ARBA" id="ARBA00066243"/>
    </source>
</evidence>
<dbReference type="InterPro" id="IPR000504">
    <property type="entry name" value="RRM_dom"/>
</dbReference>
<evidence type="ECO:0000313" key="16">
    <source>
        <dbReference type="Proteomes" id="UP000515156"/>
    </source>
</evidence>
<feature type="domain" description="RRM" evidence="15">
    <location>
        <begin position="68"/>
        <end position="139"/>
    </location>
</feature>
<feature type="domain" description="RRM" evidence="15">
    <location>
        <begin position="141"/>
        <end position="219"/>
    </location>
</feature>
<dbReference type="GO" id="GO:0005634">
    <property type="term" value="C:nucleus"/>
    <property type="evidence" value="ECO:0007669"/>
    <property type="project" value="UniProtKB-SubCell"/>
</dbReference>
<dbReference type="PROSITE" id="PS50102">
    <property type="entry name" value="RRM"/>
    <property type="match status" value="3"/>
</dbReference>